<accession>A0A5B0RAI9</accession>
<reference evidence="2 3" key="1">
    <citation type="submission" date="2019-05" db="EMBL/GenBank/DDBJ databases">
        <title>Emergence of the Ug99 lineage of the wheat stem rust pathogen through somatic hybridization.</title>
        <authorList>
            <person name="Li F."/>
            <person name="Upadhyaya N.M."/>
            <person name="Sperschneider J."/>
            <person name="Matny O."/>
            <person name="Nguyen-Phuc H."/>
            <person name="Mago R."/>
            <person name="Raley C."/>
            <person name="Miller M.E."/>
            <person name="Silverstein K.A.T."/>
            <person name="Henningsen E."/>
            <person name="Hirsch C.D."/>
            <person name="Visser B."/>
            <person name="Pretorius Z.A."/>
            <person name="Steffenson B.J."/>
            <person name="Schwessinger B."/>
            <person name="Dodds P.N."/>
            <person name="Figueroa M."/>
        </authorList>
    </citation>
    <scope>NUCLEOTIDE SEQUENCE [LARGE SCALE GENOMIC DNA]</scope>
    <source>
        <strain evidence="2 3">Ug99</strain>
    </source>
</reference>
<comment type="caution">
    <text evidence="2">The sequence shown here is derived from an EMBL/GenBank/DDBJ whole genome shotgun (WGS) entry which is preliminary data.</text>
</comment>
<feature type="region of interest" description="Disordered" evidence="1">
    <location>
        <begin position="1"/>
        <end position="52"/>
    </location>
</feature>
<evidence type="ECO:0000313" key="3">
    <source>
        <dbReference type="Proteomes" id="UP000325313"/>
    </source>
</evidence>
<gene>
    <name evidence="2" type="ORF">PGTUg99_036689</name>
</gene>
<name>A0A5B0RAI9_PUCGR</name>
<proteinExistence type="predicted"/>
<dbReference type="Proteomes" id="UP000325313">
    <property type="component" value="Unassembled WGS sequence"/>
</dbReference>
<dbReference type="AlphaFoldDB" id="A0A5B0RAI9"/>
<dbReference type="EMBL" id="VDEP01000236">
    <property type="protein sequence ID" value="KAA1122329.1"/>
    <property type="molecule type" value="Genomic_DNA"/>
</dbReference>
<sequence length="52" mass="5791">MGSSMGETPPSWRLTHPSMTGFDRSSMGETPPSRTGFDRSLMEVNTPIDDRF</sequence>
<evidence type="ECO:0000313" key="2">
    <source>
        <dbReference type="EMBL" id="KAA1122329.1"/>
    </source>
</evidence>
<organism evidence="2 3">
    <name type="scientific">Puccinia graminis f. sp. tritici</name>
    <dbReference type="NCBI Taxonomy" id="56615"/>
    <lineage>
        <taxon>Eukaryota</taxon>
        <taxon>Fungi</taxon>
        <taxon>Dikarya</taxon>
        <taxon>Basidiomycota</taxon>
        <taxon>Pucciniomycotina</taxon>
        <taxon>Pucciniomycetes</taxon>
        <taxon>Pucciniales</taxon>
        <taxon>Pucciniaceae</taxon>
        <taxon>Puccinia</taxon>
    </lineage>
</organism>
<protein>
    <submittedName>
        <fullName evidence="2">Uncharacterized protein</fullName>
    </submittedName>
</protein>
<evidence type="ECO:0000256" key="1">
    <source>
        <dbReference type="SAM" id="MobiDB-lite"/>
    </source>
</evidence>